<reference evidence="2 3" key="2">
    <citation type="submission" date="2024-10" db="EMBL/GenBank/DDBJ databases">
        <authorList>
            <person name="Ryan C."/>
        </authorList>
    </citation>
    <scope>NUCLEOTIDE SEQUENCE [LARGE SCALE GENOMIC DNA]</scope>
</reference>
<evidence type="ECO:0000313" key="3">
    <source>
        <dbReference type="Proteomes" id="UP001497457"/>
    </source>
</evidence>
<dbReference type="AlphaFoldDB" id="A0ABC9C793"/>
<accession>A0ABC9C793</accession>
<proteinExistence type="predicted"/>
<feature type="region of interest" description="Disordered" evidence="1">
    <location>
        <begin position="1"/>
        <end position="96"/>
    </location>
</feature>
<protein>
    <submittedName>
        <fullName evidence="2">Uncharacterized protein</fullName>
    </submittedName>
</protein>
<dbReference type="Proteomes" id="UP001497457">
    <property type="component" value="Chromosome 29rd"/>
</dbReference>
<dbReference type="EMBL" id="OZ075139">
    <property type="protein sequence ID" value="CAL5014670.1"/>
    <property type="molecule type" value="Genomic_DNA"/>
</dbReference>
<organism evidence="2 3">
    <name type="scientific">Urochloa decumbens</name>
    <dbReference type="NCBI Taxonomy" id="240449"/>
    <lineage>
        <taxon>Eukaryota</taxon>
        <taxon>Viridiplantae</taxon>
        <taxon>Streptophyta</taxon>
        <taxon>Embryophyta</taxon>
        <taxon>Tracheophyta</taxon>
        <taxon>Spermatophyta</taxon>
        <taxon>Magnoliopsida</taxon>
        <taxon>Liliopsida</taxon>
        <taxon>Poales</taxon>
        <taxon>Poaceae</taxon>
        <taxon>PACMAD clade</taxon>
        <taxon>Panicoideae</taxon>
        <taxon>Panicodae</taxon>
        <taxon>Paniceae</taxon>
        <taxon>Melinidinae</taxon>
        <taxon>Urochloa</taxon>
    </lineage>
</organism>
<evidence type="ECO:0000256" key="1">
    <source>
        <dbReference type="SAM" id="MobiDB-lite"/>
    </source>
</evidence>
<reference evidence="3" key="1">
    <citation type="submission" date="2024-06" db="EMBL/GenBank/DDBJ databases">
        <authorList>
            <person name="Ryan C."/>
        </authorList>
    </citation>
    <scope>NUCLEOTIDE SEQUENCE [LARGE SCALE GENOMIC DNA]</scope>
</reference>
<name>A0ABC9C793_9POAL</name>
<keyword evidence="3" id="KW-1185">Reference proteome</keyword>
<feature type="compositionally biased region" description="Polar residues" evidence="1">
    <location>
        <begin position="84"/>
        <end position="96"/>
    </location>
</feature>
<sequence length="96" mass="10143">MQFPPSQSISASLATGHSLRSGSGSNQLELLSIEYSTREQTPPLATSKPVQAKKAKGKAKTAEKGKKTGKKKKNQVPAPHDSPAMSTRSKTTPPEA</sequence>
<evidence type="ECO:0000313" key="2">
    <source>
        <dbReference type="EMBL" id="CAL5014670.1"/>
    </source>
</evidence>
<feature type="compositionally biased region" description="Polar residues" evidence="1">
    <location>
        <begin position="1"/>
        <end position="44"/>
    </location>
</feature>
<gene>
    <name evidence="2" type="ORF">URODEC1_LOCUS72114</name>
</gene>